<dbReference type="EMBL" id="LGTO01000004">
    <property type="protein sequence ID" value="KNE22122.1"/>
    <property type="molecule type" value="Genomic_DNA"/>
</dbReference>
<comment type="catalytic activity">
    <reaction evidence="1 4">
        <text>chorismate = isochorismate</text>
        <dbReference type="Rhea" id="RHEA:18985"/>
        <dbReference type="ChEBI" id="CHEBI:29748"/>
        <dbReference type="ChEBI" id="CHEBI:29780"/>
        <dbReference type="EC" id="5.4.4.2"/>
    </reaction>
</comment>
<feature type="binding site" evidence="4">
    <location>
        <position position="447"/>
    </location>
    <ligand>
        <name>Mg(2+)</name>
        <dbReference type="ChEBI" id="CHEBI:18420"/>
    </ligand>
</feature>
<keyword evidence="4" id="KW-0474">Menaquinone biosynthesis</keyword>
<gene>
    <name evidence="4" type="primary">menF</name>
    <name evidence="6" type="ORF">AFK71_04835</name>
</gene>
<comment type="pathway">
    <text evidence="4">Quinol/quinone metabolism; 1,4-dihydroxy-2-naphthoate biosynthesis; 1,4-dihydroxy-2-naphthoate from chorismate: step 1/7.</text>
</comment>
<dbReference type="Gene3D" id="3.60.120.10">
    <property type="entry name" value="Anthranilate synthase"/>
    <property type="match status" value="1"/>
</dbReference>
<evidence type="ECO:0000256" key="1">
    <source>
        <dbReference type="ARBA" id="ARBA00000799"/>
    </source>
</evidence>
<dbReference type="GO" id="GO:0000287">
    <property type="term" value="F:magnesium ion binding"/>
    <property type="evidence" value="ECO:0007669"/>
    <property type="project" value="UniProtKB-UniRule"/>
</dbReference>
<evidence type="ECO:0000256" key="2">
    <source>
        <dbReference type="ARBA" id="ARBA00005297"/>
    </source>
</evidence>
<sequence length="463" mass="52723">MIGVQDQQVEELLRDAIHQMPLTKEAQLVSITKQVEPKDPVLFFAAAARLNKERCFWTSTKDSFSIVGVGNIFEISANQDRFQYTETTWKKLLGDVRIYNPFQAPGTGLVSLGGLDFDPQKPRTELWADFPRVKFTVPEYMLTKNMDDVYFTINLKIRRDDHPIQLMKAIEAAERILFQASKEQHGTPRLVNSKVIAPEQWKQTVQKAKQEIQQKQMDKIVLARELRLQFNKQVNISHILGDLIKKQSNSYVFAFEQNNSCFVGATPERLVKVDKQELLSTCLAGTAPRGKTEVEDQQIADNLLHDQKNREEHDFVVQMIKQGLNKYCTDVHIPDTPVVYPLKNLQHLYTPVTGRLKDGYTIFNVVKELHPTPALGGVPRDLSMTFIRDYERLDRGWYGAPVGWLDSNDHGEFAVAIRSALIQEDEASLFAGCGIVKDSNPEEEFEETRIKFSPMLTVLGGQA</sequence>
<comment type="function">
    <text evidence="4">Catalyzes the conversion of chorismate to isochorismate.</text>
</comment>
<dbReference type="InterPro" id="IPR004561">
    <property type="entry name" value="IsoChor_synthase"/>
</dbReference>
<comment type="caution">
    <text evidence="6">The sequence shown here is derived from an EMBL/GenBank/DDBJ whole genome shotgun (WGS) entry which is preliminary data.</text>
</comment>
<dbReference type="AlphaFoldDB" id="A0A0L0QUD6"/>
<dbReference type="EC" id="5.4.4.2" evidence="4"/>
<proteinExistence type="inferred from homology"/>
<dbReference type="Pfam" id="PF00425">
    <property type="entry name" value="Chorismate_bind"/>
    <property type="match status" value="1"/>
</dbReference>
<comment type="cofactor">
    <cofactor evidence="4">
        <name>Mg(2+)</name>
        <dbReference type="ChEBI" id="CHEBI:18420"/>
    </cofactor>
</comment>
<keyword evidence="4" id="KW-0479">Metal-binding</keyword>
<dbReference type="RefSeq" id="WP_050350407.1">
    <property type="nucleotide sequence ID" value="NZ_BOSN01000005.1"/>
</dbReference>
<dbReference type="PANTHER" id="PTHR42839">
    <property type="entry name" value="ISOCHORISMATE SYNTHASE ENTC"/>
    <property type="match status" value="1"/>
</dbReference>
<organism evidence="6 7">
    <name type="scientific">Virgibacillus pantothenticus</name>
    <dbReference type="NCBI Taxonomy" id="1473"/>
    <lineage>
        <taxon>Bacteria</taxon>
        <taxon>Bacillati</taxon>
        <taxon>Bacillota</taxon>
        <taxon>Bacilli</taxon>
        <taxon>Bacillales</taxon>
        <taxon>Bacillaceae</taxon>
        <taxon>Virgibacillus</taxon>
    </lineage>
</organism>
<dbReference type="SUPFAM" id="SSF56322">
    <property type="entry name" value="ADC synthase"/>
    <property type="match status" value="1"/>
</dbReference>
<evidence type="ECO:0000313" key="6">
    <source>
        <dbReference type="EMBL" id="KNE22122.1"/>
    </source>
</evidence>
<dbReference type="OrthoDB" id="9803598at2"/>
<evidence type="ECO:0000256" key="4">
    <source>
        <dbReference type="HAMAP-Rule" id="MF_01935"/>
    </source>
</evidence>
<dbReference type="Proteomes" id="UP000036780">
    <property type="component" value="Unassembled WGS sequence"/>
</dbReference>
<comment type="pathway">
    <text evidence="4">Quinol/quinone metabolism; menaquinone biosynthesis.</text>
</comment>
<dbReference type="GO" id="GO:0008909">
    <property type="term" value="F:isochorismate synthase activity"/>
    <property type="evidence" value="ECO:0007669"/>
    <property type="project" value="UniProtKB-UniRule"/>
</dbReference>
<dbReference type="GO" id="GO:0009697">
    <property type="term" value="P:salicylic acid biosynthetic process"/>
    <property type="evidence" value="ECO:0007669"/>
    <property type="project" value="TreeGrafter"/>
</dbReference>
<dbReference type="NCBIfam" id="TIGR00543">
    <property type="entry name" value="isochor_syn"/>
    <property type="match status" value="1"/>
</dbReference>
<reference evidence="7" key="1">
    <citation type="submission" date="2015-07" db="EMBL/GenBank/DDBJ databases">
        <title>Fjat-10053 dsm26.</title>
        <authorList>
            <person name="Liu B."/>
            <person name="Wang J."/>
            <person name="Zhu Y."/>
            <person name="Liu G."/>
            <person name="Chen Q."/>
            <person name="Chen Z."/>
            <person name="Lan J."/>
            <person name="Che J."/>
            <person name="Ge C."/>
            <person name="Shi H."/>
            <person name="Pan Z."/>
            <person name="Liu X."/>
        </authorList>
    </citation>
    <scope>NUCLEOTIDE SEQUENCE [LARGE SCALE GENOMIC DNA]</scope>
    <source>
        <strain evidence="7">DSM 26</strain>
    </source>
</reference>
<evidence type="ECO:0000313" key="7">
    <source>
        <dbReference type="Proteomes" id="UP000036780"/>
    </source>
</evidence>
<feature type="active site" description="Proton acceptor" evidence="4">
    <location>
        <position position="219"/>
    </location>
</feature>
<dbReference type="UniPathway" id="UPA01057">
    <property type="reaction ID" value="UER00163"/>
</dbReference>
<feature type="binding site" evidence="4">
    <location>
        <position position="312"/>
    </location>
    <ligand>
        <name>Mg(2+)</name>
        <dbReference type="ChEBI" id="CHEBI:18420"/>
    </ligand>
</feature>
<name>A0A0L0QUD6_VIRPA</name>
<dbReference type="GeneID" id="66869887"/>
<feature type="domain" description="Chorismate-utilising enzyme C-terminal" evidence="5">
    <location>
        <begin position="198"/>
        <end position="451"/>
    </location>
</feature>
<evidence type="ECO:0000256" key="3">
    <source>
        <dbReference type="ARBA" id="ARBA00023235"/>
    </source>
</evidence>
<dbReference type="UniPathway" id="UPA00079"/>
<comment type="similarity">
    <text evidence="2 4">Belongs to the isochorismate synthase family.</text>
</comment>
<evidence type="ECO:0000259" key="5">
    <source>
        <dbReference type="Pfam" id="PF00425"/>
    </source>
</evidence>
<dbReference type="InterPro" id="IPR015890">
    <property type="entry name" value="Chorismate_C"/>
</dbReference>
<dbReference type="PATRIC" id="fig|1473.5.peg.3942"/>
<keyword evidence="3 4" id="KW-0413">Isomerase</keyword>
<dbReference type="GO" id="GO:0009234">
    <property type="term" value="P:menaquinone biosynthetic process"/>
    <property type="evidence" value="ECO:0007669"/>
    <property type="project" value="UniProtKB-UniRule"/>
</dbReference>
<dbReference type="PANTHER" id="PTHR42839:SF1">
    <property type="entry name" value="ISOCHORISMATE SYNTHASE MENF"/>
    <property type="match status" value="1"/>
</dbReference>
<dbReference type="HAMAP" id="MF_01935">
    <property type="entry name" value="MenF"/>
    <property type="match status" value="1"/>
</dbReference>
<feature type="active site" description="Proton donor" evidence="4">
    <location>
        <position position="268"/>
    </location>
</feature>
<keyword evidence="7" id="KW-1185">Reference proteome</keyword>
<keyword evidence="4" id="KW-0460">Magnesium</keyword>
<protein>
    <recommendedName>
        <fullName evidence="4">Isochorismate synthase MenF</fullName>
        <ecNumber evidence="4">5.4.4.2</ecNumber>
    </recommendedName>
    <alternativeName>
        <fullName evidence="4">Isochorismate mutase</fullName>
    </alternativeName>
</protein>
<accession>A0A0L0QUD6</accession>
<dbReference type="InterPro" id="IPR005801">
    <property type="entry name" value="ADC_synthase"/>
</dbReference>
<dbReference type="InterPro" id="IPR034681">
    <property type="entry name" value="MenF"/>
</dbReference>